<dbReference type="STRING" id="1317117.ATO7_06375"/>
<reference evidence="9 10" key="1">
    <citation type="submission" date="2013-04" db="EMBL/GenBank/DDBJ databases">
        <title>Oceanococcus atlanticus 22II-S10r2 Genome Sequencing.</title>
        <authorList>
            <person name="Lai Q."/>
            <person name="Li G."/>
            <person name="Shao Z."/>
        </authorList>
    </citation>
    <scope>NUCLEOTIDE SEQUENCE [LARGE SCALE GENOMIC DNA]</scope>
    <source>
        <strain evidence="9 10">22II-S10r2</strain>
    </source>
</reference>
<proteinExistence type="inferred from homology"/>
<dbReference type="GO" id="GO:0005886">
    <property type="term" value="C:plasma membrane"/>
    <property type="evidence" value="ECO:0007669"/>
    <property type="project" value="UniProtKB-SubCell"/>
</dbReference>
<feature type="transmembrane region" description="Helical" evidence="7">
    <location>
        <begin position="16"/>
        <end position="38"/>
    </location>
</feature>
<evidence type="ECO:0000256" key="5">
    <source>
        <dbReference type="ARBA" id="ARBA00023136"/>
    </source>
</evidence>
<keyword evidence="2" id="KW-1003">Cell membrane</keyword>
<gene>
    <name evidence="9" type="ORF">ATO7_06375</name>
</gene>
<evidence type="ECO:0000256" key="6">
    <source>
        <dbReference type="RuleBase" id="RU004057"/>
    </source>
</evidence>
<evidence type="ECO:0000256" key="2">
    <source>
        <dbReference type="ARBA" id="ARBA00022475"/>
    </source>
</evidence>
<dbReference type="Pfam" id="PF01618">
    <property type="entry name" value="MotA_ExbB"/>
    <property type="match status" value="1"/>
</dbReference>
<evidence type="ECO:0000259" key="8">
    <source>
        <dbReference type="Pfam" id="PF01618"/>
    </source>
</evidence>
<comment type="subcellular location">
    <subcellularLocation>
        <location evidence="1">Cell membrane</location>
        <topology evidence="1">Multi-pass membrane protein</topology>
    </subcellularLocation>
    <subcellularLocation>
        <location evidence="6">Membrane</location>
        <topology evidence="6">Multi-pass membrane protein</topology>
    </subcellularLocation>
</comment>
<feature type="transmembrane region" description="Helical" evidence="7">
    <location>
        <begin position="85"/>
        <end position="107"/>
    </location>
</feature>
<keyword evidence="3 7" id="KW-0812">Transmembrane</keyword>
<dbReference type="GO" id="GO:0017038">
    <property type="term" value="P:protein import"/>
    <property type="evidence" value="ECO:0007669"/>
    <property type="project" value="TreeGrafter"/>
</dbReference>
<comment type="similarity">
    <text evidence="6">Belongs to the exbB/tolQ family.</text>
</comment>
<keyword evidence="10" id="KW-1185">Reference proteome</keyword>
<name>A0A1Y1SIK2_9GAMM</name>
<dbReference type="EMBL" id="AQQV01000001">
    <property type="protein sequence ID" value="ORE89484.1"/>
    <property type="molecule type" value="Genomic_DNA"/>
</dbReference>
<dbReference type="OrthoDB" id="4045at2"/>
<evidence type="ECO:0000313" key="9">
    <source>
        <dbReference type="EMBL" id="ORE89484.1"/>
    </source>
</evidence>
<dbReference type="Proteomes" id="UP000192342">
    <property type="component" value="Unassembled WGS sequence"/>
</dbReference>
<keyword evidence="6" id="KW-0653">Protein transport</keyword>
<dbReference type="PANTHER" id="PTHR30625">
    <property type="entry name" value="PROTEIN TOLQ"/>
    <property type="match status" value="1"/>
</dbReference>
<evidence type="ECO:0000256" key="1">
    <source>
        <dbReference type="ARBA" id="ARBA00004651"/>
    </source>
</evidence>
<dbReference type="InterPro" id="IPR050790">
    <property type="entry name" value="ExbB/TolQ_transport"/>
</dbReference>
<comment type="caution">
    <text evidence="9">The sequence shown here is derived from an EMBL/GenBank/DDBJ whole genome shotgun (WGS) entry which is preliminary data.</text>
</comment>
<keyword evidence="4 7" id="KW-1133">Transmembrane helix</keyword>
<dbReference type="PANTHER" id="PTHR30625:SF18">
    <property type="entry name" value="TONB2 ENERGY TRANSDUCTION SYSTEM INNER MEMBRANE COMPONENT EXBB"/>
    <property type="match status" value="1"/>
</dbReference>
<accession>A0A1Y1SIK2</accession>
<evidence type="ECO:0000256" key="3">
    <source>
        <dbReference type="ARBA" id="ARBA00022692"/>
    </source>
</evidence>
<protein>
    <submittedName>
        <fullName evidence="9">Putative TonB system-dependent transport protein</fullName>
    </submittedName>
</protein>
<evidence type="ECO:0000256" key="7">
    <source>
        <dbReference type="SAM" id="Phobius"/>
    </source>
</evidence>
<keyword evidence="5 7" id="KW-0472">Membrane</keyword>
<dbReference type="AlphaFoldDB" id="A0A1Y1SIK2"/>
<organism evidence="9 10">
    <name type="scientific">Oceanococcus atlanticus</name>
    <dbReference type="NCBI Taxonomy" id="1317117"/>
    <lineage>
        <taxon>Bacteria</taxon>
        <taxon>Pseudomonadati</taxon>
        <taxon>Pseudomonadota</taxon>
        <taxon>Gammaproteobacteria</taxon>
        <taxon>Chromatiales</taxon>
        <taxon>Oceanococcaceae</taxon>
        <taxon>Oceanococcus</taxon>
    </lineage>
</organism>
<evidence type="ECO:0000313" key="10">
    <source>
        <dbReference type="Proteomes" id="UP000192342"/>
    </source>
</evidence>
<feature type="transmembrane region" description="Helical" evidence="7">
    <location>
        <begin position="127"/>
        <end position="148"/>
    </location>
</feature>
<sequence>MDFFTAIRDFLEAGGGVLWVILFAAILMWGLILERLTYFRTDFPRMTREVIEQWRKRPEFDSWQSRQIRRAKVSQVSREANRNIAAIKTIVALCPLLGLLGTVTGMIQVFDVMAALGTGNARAMASGIFKATIPTMAGMVVALSGIYFGTHFPHVVRRETDYLNDELGVHESN</sequence>
<feature type="domain" description="MotA/TolQ/ExbB proton channel" evidence="8">
    <location>
        <begin position="57"/>
        <end position="163"/>
    </location>
</feature>
<evidence type="ECO:0000256" key="4">
    <source>
        <dbReference type="ARBA" id="ARBA00022989"/>
    </source>
</evidence>
<keyword evidence="6" id="KW-0813">Transport</keyword>
<dbReference type="InterPro" id="IPR002898">
    <property type="entry name" value="MotA_ExbB_proton_chnl"/>
</dbReference>
<dbReference type="RefSeq" id="WP_083560639.1">
    <property type="nucleotide sequence ID" value="NZ_AQQV01000001.1"/>
</dbReference>